<evidence type="ECO:0000256" key="6">
    <source>
        <dbReference type="ARBA" id="ARBA00034546"/>
    </source>
</evidence>
<evidence type="ECO:0000256" key="2">
    <source>
        <dbReference type="ARBA" id="ARBA00022679"/>
    </source>
</evidence>
<dbReference type="PROSITE" id="PS00723">
    <property type="entry name" value="POLYPRENYL_SYNTHASE_1"/>
    <property type="match status" value="1"/>
</dbReference>
<sequence>MYQFSEIFYERKQGVRELTNNRQYPDMEVSCKRLAKVLEYNVPLGKKSRGLTTVACYKALEDPENLTSENIRLANVMGWCVEMVQLFCVIVDDVADSSTTRRGLPCWYLVEGVGMTALNDACMVRSGVYLILKKYFSNHHCYIPVVTLFMNIIVTLNMGQALDLTYTFELPILLAMHMAKKYDPEMVKQVSTVLLSMGRYFQIQDDYLDCFGNPSVMGKNSTDIQDGKCSWLAVEALQRVSPKQRVTFEQNYGRTNSESVMIIRNLYKELDRYAVCI</sequence>
<dbReference type="GO" id="GO:0005737">
    <property type="term" value="C:cytoplasm"/>
    <property type="evidence" value="ECO:0007669"/>
    <property type="project" value="TreeGrafter"/>
</dbReference>
<evidence type="ECO:0000256" key="7">
    <source>
        <dbReference type="RuleBase" id="RU004466"/>
    </source>
</evidence>
<dbReference type="GO" id="GO:0045337">
    <property type="term" value="P:farnesyl diphosphate biosynthetic process"/>
    <property type="evidence" value="ECO:0007669"/>
    <property type="project" value="TreeGrafter"/>
</dbReference>
<accession>A0A5N4B145</accession>
<keyword evidence="3" id="KW-0479">Metal-binding</keyword>
<dbReference type="InterPro" id="IPR033749">
    <property type="entry name" value="Polyprenyl_synt_CS"/>
</dbReference>
<dbReference type="InParanoid" id="A0A5N4B145"/>
<protein>
    <recommendedName>
        <fullName evidence="6">Farnesyl pyrophosphate synthase</fullName>
    </recommendedName>
</protein>
<gene>
    <name evidence="8" type="ORF">PPYR_00208</name>
</gene>
<dbReference type="Pfam" id="PF00348">
    <property type="entry name" value="polyprenyl_synt"/>
    <property type="match status" value="2"/>
</dbReference>
<dbReference type="GO" id="GO:0004337">
    <property type="term" value="F:(2E,6E)-farnesyl diphosphate synthase activity"/>
    <property type="evidence" value="ECO:0007669"/>
    <property type="project" value="TreeGrafter"/>
</dbReference>
<dbReference type="Proteomes" id="UP000327044">
    <property type="component" value="Unassembled WGS sequence"/>
</dbReference>
<dbReference type="SUPFAM" id="SSF48576">
    <property type="entry name" value="Terpenoid synthases"/>
    <property type="match status" value="1"/>
</dbReference>
<dbReference type="EMBL" id="VVIM01000001">
    <property type="protein sequence ID" value="KAB0803238.1"/>
    <property type="molecule type" value="Genomic_DNA"/>
</dbReference>
<dbReference type="Gene3D" id="1.10.600.10">
    <property type="entry name" value="Farnesyl Diphosphate Synthase"/>
    <property type="match status" value="2"/>
</dbReference>
<dbReference type="GO" id="GO:0042811">
    <property type="term" value="P:pheromone biosynthetic process"/>
    <property type="evidence" value="ECO:0007669"/>
    <property type="project" value="UniProtKB-ARBA"/>
</dbReference>
<proteinExistence type="inferred from homology"/>
<name>A0A5N4B145_PHOPY</name>
<comment type="pathway">
    <text evidence="5">Pheromone biosynthesis.</text>
</comment>
<evidence type="ECO:0000256" key="4">
    <source>
        <dbReference type="ARBA" id="ARBA00022842"/>
    </source>
</evidence>
<comment type="cofactor">
    <cofactor evidence="1">
        <name>Mg(2+)</name>
        <dbReference type="ChEBI" id="CHEBI:18420"/>
    </cofactor>
</comment>
<reference evidence="8 9" key="1">
    <citation type="journal article" date="2018" name="Elife">
        <title>Firefly genomes illuminate parallel origins of bioluminescence in beetles.</title>
        <authorList>
            <person name="Fallon T.R."/>
            <person name="Lower S.E."/>
            <person name="Chang C.H."/>
            <person name="Bessho-Uehara M."/>
            <person name="Martin G.J."/>
            <person name="Bewick A.J."/>
            <person name="Behringer M."/>
            <person name="Debat H.J."/>
            <person name="Wong I."/>
            <person name="Day J.C."/>
            <person name="Suvorov A."/>
            <person name="Silva C.J."/>
            <person name="Stanger-Hall K.F."/>
            <person name="Hall D.W."/>
            <person name="Schmitz R.J."/>
            <person name="Nelson D.R."/>
            <person name="Lewis S.M."/>
            <person name="Shigenobu S."/>
            <person name="Bybee S.M."/>
            <person name="Larracuente A.M."/>
            <person name="Oba Y."/>
            <person name="Weng J.K."/>
        </authorList>
    </citation>
    <scope>NUCLEOTIDE SEQUENCE [LARGE SCALE GENOMIC DNA]</scope>
    <source>
        <strain evidence="8">1611_PpyrPB1</strain>
        <tissue evidence="8">Whole body</tissue>
    </source>
</reference>
<organism evidence="8 9">
    <name type="scientific">Photinus pyralis</name>
    <name type="common">Common eastern firefly</name>
    <name type="synonym">Lampyris pyralis</name>
    <dbReference type="NCBI Taxonomy" id="7054"/>
    <lineage>
        <taxon>Eukaryota</taxon>
        <taxon>Metazoa</taxon>
        <taxon>Ecdysozoa</taxon>
        <taxon>Arthropoda</taxon>
        <taxon>Hexapoda</taxon>
        <taxon>Insecta</taxon>
        <taxon>Pterygota</taxon>
        <taxon>Neoptera</taxon>
        <taxon>Endopterygota</taxon>
        <taxon>Coleoptera</taxon>
        <taxon>Polyphaga</taxon>
        <taxon>Elateriformia</taxon>
        <taxon>Elateroidea</taxon>
        <taxon>Lampyridae</taxon>
        <taxon>Lampyrinae</taxon>
        <taxon>Photinus</taxon>
    </lineage>
</organism>
<keyword evidence="4" id="KW-0460">Magnesium</keyword>
<keyword evidence="9" id="KW-1185">Reference proteome</keyword>
<comment type="caution">
    <text evidence="8">The sequence shown here is derived from an EMBL/GenBank/DDBJ whole genome shotgun (WGS) entry which is preliminary data.</text>
</comment>
<evidence type="ECO:0000313" key="8">
    <source>
        <dbReference type="EMBL" id="KAB0803238.1"/>
    </source>
</evidence>
<dbReference type="InterPro" id="IPR008949">
    <property type="entry name" value="Isoprenoid_synthase_dom_sf"/>
</dbReference>
<evidence type="ECO:0000313" key="9">
    <source>
        <dbReference type="Proteomes" id="UP000327044"/>
    </source>
</evidence>
<dbReference type="AlphaFoldDB" id="A0A5N4B145"/>
<comment type="similarity">
    <text evidence="7">Belongs to the FPP/GGPP synthase family.</text>
</comment>
<evidence type="ECO:0000256" key="1">
    <source>
        <dbReference type="ARBA" id="ARBA00001946"/>
    </source>
</evidence>
<dbReference type="InterPro" id="IPR000092">
    <property type="entry name" value="Polyprenyl_synt"/>
</dbReference>
<dbReference type="PROSITE" id="PS00444">
    <property type="entry name" value="POLYPRENYL_SYNTHASE_2"/>
    <property type="match status" value="1"/>
</dbReference>
<evidence type="ECO:0000256" key="3">
    <source>
        <dbReference type="ARBA" id="ARBA00022723"/>
    </source>
</evidence>
<dbReference type="PANTHER" id="PTHR11525:SF0">
    <property type="entry name" value="FARNESYL PYROPHOSPHATE SYNTHASE"/>
    <property type="match status" value="1"/>
</dbReference>
<dbReference type="PANTHER" id="PTHR11525">
    <property type="entry name" value="FARNESYL-PYROPHOSPHATE SYNTHETASE"/>
    <property type="match status" value="1"/>
</dbReference>
<dbReference type="GO" id="GO:0004161">
    <property type="term" value="F:dimethylallyltranstransferase activity"/>
    <property type="evidence" value="ECO:0007669"/>
    <property type="project" value="TreeGrafter"/>
</dbReference>
<keyword evidence="2 7" id="KW-0808">Transferase</keyword>
<dbReference type="GO" id="GO:0046872">
    <property type="term" value="F:metal ion binding"/>
    <property type="evidence" value="ECO:0007669"/>
    <property type="project" value="UniProtKB-KW"/>
</dbReference>
<evidence type="ECO:0000256" key="5">
    <source>
        <dbReference type="ARBA" id="ARBA00033740"/>
    </source>
</evidence>
<dbReference type="InterPro" id="IPR039702">
    <property type="entry name" value="FPS1-like"/>
</dbReference>